<name>A0A4Q9FKZ8_9FLAO</name>
<dbReference type="OrthoDB" id="1451921at2"/>
<dbReference type="InterPro" id="IPR011990">
    <property type="entry name" value="TPR-like_helical_dom_sf"/>
</dbReference>
<dbReference type="RefSeq" id="WP_130963126.1">
    <property type="nucleotide sequence ID" value="NZ_SIRT01000002.1"/>
</dbReference>
<keyword evidence="3" id="KW-1185">Reference proteome</keyword>
<sequence>MKENDNISEELLETIERYLNGTLSTPELKDFNRLLDLDEDFRAQVEDVRTMLFGIEAQSLKEQLNEFHEDVPKATTKERSPEQKVRFLRYSRIAAAAAIIIAVGSIWFFSTPQNEKLYANYFKPDPGLPTTMSSTNNYDFYEAMVDYKHGDYQDAIDKWTVLAEEKPENDTINYFLGIAYMANRKEAQAIPFLERTVEAPDNFKFLDDAYYYLGLAYLKAGNLELAKKNLSLSKSDKAKEVVLKLTD</sequence>
<keyword evidence="1" id="KW-0812">Transmembrane</keyword>
<protein>
    <submittedName>
        <fullName evidence="2">Tetratricopeptide repeat protein</fullName>
    </submittedName>
</protein>
<gene>
    <name evidence="2" type="ORF">EYD45_04315</name>
</gene>
<feature type="transmembrane region" description="Helical" evidence="1">
    <location>
        <begin position="87"/>
        <end position="109"/>
    </location>
</feature>
<reference evidence="2 3" key="1">
    <citation type="submission" date="2019-02" db="EMBL/GenBank/DDBJ databases">
        <title>Hyunsoonleella sp., isolated from marine sediment.</title>
        <authorList>
            <person name="Liu B.-T."/>
        </authorList>
    </citation>
    <scope>NUCLEOTIDE SEQUENCE [LARGE SCALE GENOMIC DNA]</scope>
    <source>
        <strain evidence="2 3">T58</strain>
    </source>
</reference>
<evidence type="ECO:0000313" key="3">
    <source>
        <dbReference type="Proteomes" id="UP000291142"/>
    </source>
</evidence>
<evidence type="ECO:0000313" key="2">
    <source>
        <dbReference type="EMBL" id="TBN05508.1"/>
    </source>
</evidence>
<keyword evidence="1" id="KW-0472">Membrane</keyword>
<organism evidence="2 3">
    <name type="scientific">Hyunsoonleella flava</name>
    <dbReference type="NCBI Taxonomy" id="2527939"/>
    <lineage>
        <taxon>Bacteria</taxon>
        <taxon>Pseudomonadati</taxon>
        <taxon>Bacteroidota</taxon>
        <taxon>Flavobacteriia</taxon>
        <taxon>Flavobacteriales</taxon>
        <taxon>Flavobacteriaceae</taxon>
    </lineage>
</organism>
<dbReference type="Pfam" id="PF13432">
    <property type="entry name" value="TPR_16"/>
    <property type="match status" value="1"/>
</dbReference>
<comment type="caution">
    <text evidence="2">The sequence shown here is derived from an EMBL/GenBank/DDBJ whole genome shotgun (WGS) entry which is preliminary data.</text>
</comment>
<dbReference type="Gene3D" id="1.25.40.10">
    <property type="entry name" value="Tetratricopeptide repeat domain"/>
    <property type="match status" value="1"/>
</dbReference>
<accession>A0A4Q9FKZ8</accession>
<dbReference type="AlphaFoldDB" id="A0A4Q9FKZ8"/>
<keyword evidence="1" id="KW-1133">Transmembrane helix</keyword>
<proteinExistence type="predicted"/>
<dbReference type="SUPFAM" id="SSF48452">
    <property type="entry name" value="TPR-like"/>
    <property type="match status" value="1"/>
</dbReference>
<dbReference type="Proteomes" id="UP000291142">
    <property type="component" value="Unassembled WGS sequence"/>
</dbReference>
<dbReference type="EMBL" id="SIRT01000002">
    <property type="protein sequence ID" value="TBN05508.1"/>
    <property type="molecule type" value="Genomic_DNA"/>
</dbReference>
<evidence type="ECO:0000256" key="1">
    <source>
        <dbReference type="SAM" id="Phobius"/>
    </source>
</evidence>